<dbReference type="InterPro" id="IPR001680">
    <property type="entry name" value="WD40_rpt"/>
</dbReference>
<feature type="domain" description="Transcription factor spt8 beta-propeller" evidence="5">
    <location>
        <begin position="139"/>
        <end position="345"/>
    </location>
</feature>
<dbReference type="PROSITE" id="PS50294">
    <property type="entry name" value="WD_REPEATS_REGION"/>
    <property type="match status" value="1"/>
</dbReference>
<evidence type="ECO:0000256" key="3">
    <source>
        <dbReference type="PROSITE-ProRule" id="PRU00221"/>
    </source>
</evidence>
<dbReference type="FunCoup" id="A0A0C3DDS4">
    <property type="interactions" value="41"/>
</dbReference>
<keyword evidence="7" id="KW-1185">Reference proteome</keyword>
<evidence type="ECO:0000313" key="6">
    <source>
        <dbReference type="EMBL" id="KIM58865.1"/>
    </source>
</evidence>
<reference evidence="7" key="2">
    <citation type="submission" date="2015-01" db="EMBL/GenBank/DDBJ databases">
        <title>Evolutionary Origins and Diversification of the Mycorrhizal Mutualists.</title>
        <authorList>
            <consortium name="DOE Joint Genome Institute"/>
            <consortium name="Mycorrhizal Genomics Consortium"/>
            <person name="Kohler A."/>
            <person name="Kuo A."/>
            <person name="Nagy L.G."/>
            <person name="Floudas D."/>
            <person name="Copeland A."/>
            <person name="Barry K.W."/>
            <person name="Cichocki N."/>
            <person name="Veneault-Fourrey C."/>
            <person name="LaButti K."/>
            <person name="Lindquist E.A."/>
            <person name="Lipzen A."/>
            <person name="Lundell T."/>
            <person name="Morin E."/>
            <person name="Murat C."/>
            <person name="Riley R."/>
            <person name="Ohm R."/>
            <person name="Sun H."/>
            <person name="Tunlid A."/>
            <person name="Henrissat B."/>
            <person name="Grigoriev I.V."/>
            <person name="Hibbett D.S."/>
            <person name="Martin F."/>
        </authorList>
    </citation>
    <scope>NUCLEOTIDE SEQUENCE [LARGE SCALE GENOMIC DNA]</scope>
    <source>
        <strain evidence="7">Foug A</strain>
    </source>
</reference>
<keyword evidence="2" id="KW-0677">Repeat</keyword>
<feature type="region of interest" description="Disordered" evidence="4">
    <location>
        <begin position="397"/>
        <end position="442"/>
    </location>
</feature>
<feature type="region of interest" description="Disordered" evidence="4">
    <location>
        <begin position="340"/>
        <end position="365"/>
    </location>
</feature>
<dbReference type="HOGENOM" id="CLU_010934_1_1_1"/>
<dbReference type="EMBL" id="KN822080">
    <property type="protein sequence ID" value="KIM58865.1"/>
    <property type="molecule type" value="Genomic_DNA"/>
</dbReference>
<feature type="compositionally biased region" description="Acidic residues" evidence="4">
    <location>
        <begin position="419"/>
        <end position="430"/>
    </location>
</feature>
<reference evidence="6 7" key="1">
    <citation type="submission" date="2014-04" db="EMBL/GenBank/DDBJ databases">
        <authorList>
            <consortium name="DOE Joint Genome Institute"/>
            <person name="Kuo A."/>
            <person name="Kohler A."/>
            <person name="Nagy L.G."/>
            <person name="Floudas D."/>
            <person name="Copeland A."/>
            <person name="Barry K.W."/>
            <person name="Cichocki N."/>
            <person name="Veneault-Fourrey C."/>
            <person name="LaButti K."/>
            <person name="Lindquist E.A."/>
            <person name="Lipzen A."/>
            <person name="Lundell T."/>
            <person name="Morin E."/>
            <person name="Murat C."/>
            <person name="Sun H."/>
            <person name="Tunlid A."/>
            <person name="Henrissat B."/>
            <person name="Grigoriev I.V."/>
            <person name="Hibbett D.S."/>
            <person name="Martin F."/>
            <person name="Nordberg H.P."/>
            <person name="Cantor M.N."/>
            <person name="Hua S.X."/>
        </authorList>
    </citation>
    <scope>NUCLEOTIDE SEQUENCE [LARGE SCALE GENOMIC DNA]</scope>
    <source>
        <strain evidence="6 7">Foug A</strain>
    </source>
</reference>
<name>A0A0C3DDS4_9AGAM</name>
<evidence type="ECO:0000256" key="4">
    <source>
        <dbReference type="SAM" id="MobiDB-lite"/>
    </source>
</evidence>
<evidence type="ECO:0000313" key="7">
    <source>
        <dbReference type="Proteomes" id="UP000053989"/>
    </source>
</evidence>
<protein>
    <recommendedName>
        <fullName evidence="5">Transcription factor spt8 beta-propeller domain-containing protein</fullName>
    </recommendedName>
</protein>
<dbReference type="PANTHER" id="PTHR19848:SF8">
    <property type="entry name" value="F-BOX AND WD REPEAT DOMAIN CONTAINING 7"/>
    <property type="match status" value="1"/>
</dbReference>
<feature type="repeat" description="WD" evidence="3">
    <location>
        <begin position="268"/>
        <end position="309"/>
    </location>
</feature>
<keyword evidence="1 3" id="KW-0853">WD repeat</keyword>
<feature type="domain" description="Transcription factor spt8 beta-propeller" evidence="5">
    <location>
        <begin position="505"/>
        <end position="685"/>
    </location>
</feature>
<evidence type="ECO:0000256" key="2">
    <source>
        <dbReference type="ARBA" id="ARBA00022737"/>
    </source>
</evidence>
<dbReference type="Pfam" id="PF23798">
    <property type="entry name" value="Beta-prop_SPT8"/>
    <property type="match status" value="2"/>
</dbReference>
<dbReference type="SUPFAM" id="SSF50978">
    <property type="entry name" value="WD40 repeat-like"/>
    <property type="match status" value="1"/>
</dbReference>
<sequence length="689" mass="73753">MAHSDSEGDDLEFETRTTDADGEEDNEIDEDLLGALEDGVEDASEVEEDSPTEDSDDDDDDDDEEVAVGPAAEADQVPSSPAPPTSRQVSPQSPTPDPPKNTIVPPVRLRSPSPAETRKQGLVFPTNRSAPRSFTVEAVCAIPHPVPTHSLASSFCMTHLLTGSDDGYIRNYDIFTSLNGKITLTAPQRHHCNVVEGNMKAGQIRCWWENPDYDNAQVGYPPVSESLLSPVYSLAMHSDALWALGGTQRGHINLFTVRHDPGKLIHVLHGHRGPVSALSIDHDEHGFFSASWDGEATQWDLNTGQVVRKFTAHGAQLVAIAVRPLNPLTQHSFSLTSSADAAGESDGFPVNSTVINPKMESDGSMTDVDMFSISADSGMERTHDYQPSDASAAFANHRTISNRPTQDTDTKSDTSFDPLFDDEPDADGEIDDHSPKDGGSANQAVLAPQNATAPMSGPVGIAVPDASSFNQEIKPVARLSQGCGVAPPKNAPPLLSSDNSATFSPDILMIAAIDGQIMLWDKRVSSPGKGVGRMWMSEKTPPWCVSACWSTDGAQVYAGRRNGTVDVWDVRLLGCSGPSCTPRLLRSLRNPPSSGVVSCVVPFPDGRHIACASIDNIRLWNAAEAGGADVNVKSRGGVPFKVIPGHHGGYVSQMLVDPGGRFLISASSNRGWHGDSTRTVFVHDIKPNL</sequence>
<feature type="compositionally biased region" description="Acidic residues" evidence="4">
    <location>
        <begin position="20"/>
        <end position="66"/>
    </location>
</feature>
<dbReference type="OrthoDB" id="10260946at2759"/>
<dbReference type="InParanoid" id="A0A0C3DDS4"/>
<proteinExistence type="predicted"/>
<dbReference type="Proteomes" id="UP000053989">
    <property type="component" value="Unassembled WGS sequence"/>
</dbReference>
<dbReference type="InterPro" id="IPR036322">
    <property type="entry name" value="WD40_repeat_dom_sf"/>
</dbReference>
<evidence type="ECO:0000256" key="1">
    <source>
        <dbReference type="ARBA" id="ARBA00022574"/>
    </source>
</evidence>
<dbReference type="SMART" id="SM00320">
    <property type="entry name" value="WD40"/>
    <property type="match status" value="7"/>
</dbReference>
<dbReference type="PANTHER" id="PTHR19848">
    <property type="entry name" value="WD40 REPEAT PROTEIN"/>
    <property type="match status" value="1"/>
</dbReference>
<dbReference type="AlphaFoldDB" id="A0A0C3DDS4"/>
<feature type="region of interest" description="Disordered" evidence="4">
    <location>
        <begin position="1"/>
        <end position="122"/>
    </location>
</feature>
<organism evidence="6 7">
    <name type="scientific">Scleroderma citrinum Foug A</name>
    <dbReference type="NCBI Taxonomy" id="1036808"/>
    <lineage>
        <taxon>Eukaryota</taxon>
        <taxon>Fungi</taxon>
        <taxon>Dikarya</taxon>
        <taxon>Basidiomycota</taxon>
        <taxon>Agaricomycotina</taxon>
        <taxon>Agaricomycetes</taxon>
        <taxon>Agaricomycetidae</taxon>
        <taxon>Boletales</taxon>
        <taxon>Sclerodermatineae</taxon>
        <taxon>Sclerodermataceae</taxon>
        <taxon>Scleroderma</taxon>
    </lineage>
</organism>
<gene>
    <name evidence="6" type="ORF">SCLCIDRAFT_1218211</name>
</gene>
<evidence type="ECO:0000259" key="5">
    <source>
        <dbReference type="Pfam" id="PF23798"/>
    </source>
</evidence>
<dbReference type="PROSITE" id="PS50082">
    <property type="entry name" value="WD_REPEATS_2"/>
    <property type="match status" value="1"/>
</dbReference>
<dbReference type="STRING" id="1036808.A0A0C3DDS4"/>
<accession>A0A0C3DDS4</accession>
<dbReference type="Gene3D" id="2.130.10.10">
    <property type="entry name" value="YVTN repeat-like/Quinoprotein amine dehydrogenase"/>
    <property type="match status" value="2"/>
</dbReference>
<dbReference type="InterPro" id="IPR015943">
    <property type="entry name" value="WD40/YVTN_repeat-like_dom_sf"/>
</dbReference>
<dbReference type="InterPro" id="IPR057544">
    <property type="entry name" value="Beta-prop_SPT8"/>
</dbReference>